<feature type="domain" description="TIR" evidence="10">
    <location>
        <begin position="728"/>
        <end position="866"/>
    </location>
</feature>
<dbReference type="InterPro" id="IPR032171">
    <property type="entry name" value="COR-A"/>
</dbReference>
<dbReference type="SUPFAM" id="SSF52200">
    <property type="entry name" value="Toll/Interleukin receptor TIR domain"/>
    <property type="match status" value="1"/>
</dbReference>
<evidence type="ECO:0000259" key="11">
    <source>
        <dbReference type="PROSITE" id="PS51424"/>
    </source>
</evidence>
<dbReference type="Proteomes" id="UP000270046">
    <property type="component" value="Chromosome"/>
</dbReference>
<dbReference type="PANTHER" id="PTHR47679">
    <property type="entry name" value="PROTEIN TORNADO 1"/>
    <property type="match status" value="1"/>
</dbReference>
<keyword evidence="13" id="KW-1185">Reference proteome</keyword>
<dbReference type="GO" id="GO:0007165">
    <property type="term" value="P:signal transduction"/>
    <property type="evidence" value="ECO:0007669"/>
    <property type="project" value="InterPro"/>
</dbReference>
<evidence type="ECO:0000256" key="6">
    <source>
        <dbReference type="ARBA" id="ARBA00022840"/>
    </source>
</evidence>
<reference evidence="12 13" key="1">
    <citation type="submission" date="2018-10" db="EMBL/GenBank/DDBJ databases">
        <title>Genome sequencing of Mucilaginibacter sp. HYN0043.</title>
        <authorList>
            <person name="Kim M."/>
            <person name="Yi H."/>
        </authorList>
    </citation>
    <scope>NUCLEOTIDE SEQUENCE [LARGE SCALE GENOMIC DNA]</scope>
    <source>
        <strain evidence="12 13">HYN0043</strain>
    </source>
</reference>
<dbReference type="InterPro" id="IPR020859">
    <property type="entry name" value="ROC"/>
</dbReference>
<evidence type="ECO:0000256" key="8">
    <source>
        <dbReference type="ARBA" id="ARBA00047899"/>
    </source>
</evidence>
<keyword evidence="2" id="KW-0808">Transferase</keyword>
<dbReference type="InterPro" id="IPR000157">
    <property type="entry name" value="TIR_dom"/>
</dbReference>
<dbReference type="AlphaFoldDB" id="A0A494W1W3"/>
<dbReference type="SUPFAM" id="SSF52540">
    <property type="entry name" value="P-loop containing nucleoside triphosphate hydrolases"/>
    <property type="match status" value="1"/>
</dbReference>
<protein>
    <recommendedName>
        <fullName evidence="1">non-specific serine/threonine protein kinase</fullName>
        <ecNumber evidence="1">2.7.11.1</ecNumber>
    </recommendedName>
</protein>
<organism evidence="12 13">
    <name type="scientific">Mucilaginibacter celer</name>
    <dbReference type="NCBI Taxonomy" id="2305508"/>
    <lineage>
        <taxon>Bacteria</taxon>
        <taxon>Pseudomonadati</taxon>
        <taxon>Bacteroidota</taxon>
        <taxon>Sphingobacteriia</taxon>
        <taxon>Sphingobacteriales</taxon>
        <taxon>Sphingobacteriaceae</taxon>
        <taxon>Mucilaginibacter</taxon>
    </lineage>
</organism>
<dbReference type="Gene3D" id="3.30.70.1390">
    <property type="entry name" value="ROC domain from the Parkinson's disease-associated leucine-rich repeat kinase 2"/>
    <property type="match status" value="1"/>
</dbReference>
<dbReference type="Gene3D" id="1.10.10.2200">
    <property type="match status" value="1"/>
</dbReference>
<dbReference type="PROSITE" id="PS50104">
    <property type="entry name" value="TIR"/>
    <property type="match status" value="1"/>
</dbReference>
<dbReference type="RefSeq" id="WP_119406030.1">
    <property type="nucleotide sequence ID" value="NZ_CP032869.1"/>
</dbReference>
<dbReference type="PANTHER" id="PTHR47679:SF2">
    <property type="entry name" value="C-TERMINAL OF ROC (COR) DOMAIN-CONTAINING PROTEIN"/>
    <property type="match status" value="1"/>
</dbReference>
<proteinExistence type="predicted"/>
<dbReference type="OrthoDB" id="1148122at2"/>
<dbReference type="Pfam" id="PF25497">
    <property type="entry name" value="COR-B"/>
    <property type="match status" value="1"/>
</dbReference>
<dbReference type="Gene3D" id="3.30.310.200">
    <property type="match status" value="1"/>
</dbReference>
<keyword evidence="6" id="KW-0067">ATP-binding</keyword>
<evidence type="ECO:0000313" key="13">
    <source>
        <dbReference type="Proteomes" id="UP000270046"/>
    </source>
</evidence>
<dbReference type="Gene3D" id="1.10.10.10">
    <property type="entry name" value="Winged helix-like DNA-binding domain superfamily/Winged helix DNA-binding domain"/>
    <property type="match status" value="1"/>
</dbReference>
<keyword evidence="3" id="KW-0677">Repeat</keyword>
<gene>
    <name evidence="12" type="ORF">HYN43_021675</name>
</gene>
<comment type="catalytic activity">
    <reaction evidence="8">
        <text>L-threonyl-[protein] + ATP = O-phospho-L-threonyl-[protein] + ADP + H(+)</text>
        <dbReference type="Rhea" id="RHEA:46608"/>
        <dbReference type="Rhea" id="RHEA-COMP:11060"/>
        <dbReference type="Rhea" id="RHEA-COMP:11605"/>
        <dbReference type="ChEBI" id="CHEBI:15378"/>
        <dbReference type="ChEBI" id="CHEBI:30013"/>
        <dbReference type="ChEBI" id="CHEBI:30616"/>
        <dbReference type="ChEBI" id="CHEBI:61977"/>
        <dbReference type="ChEBI" id="CHEBI:456216"/>
        <dbReference type="EC" id="2.7.11.1"/>
    </reaction>
</comment>
<evidence type="ECO:0000259" key="10">
    <source>
        <dbReference type="PROSITE" id="PS50104"/>
    </source>
</evidence>
<evidence type="ECO:0000313" key="12">
    <source>
        <dbReference type="EMBL" id="AYL97743.1"/>
    </source>
</evidence>
<dbReference type="Pfam" id="PF08477">
    <property type="entry name" value="Roc"/>
    <property type="match status" value="1"/>
</dbReference>
<dbReference type="InterPro" id="IPR036388">
    <property type="entry name" value="WH-like_DNA-bd_sf"/>
</dbReference>
<dbReference type="SMART" id="SM00255">
    <property type="entry name" value="TIR"/>
    <property type="match status" value="1"/>
</dbReference>
<dbReference type="Gene3D" id="3.40.50.10140">
    <property type="entry name" value="Toll/interleukin-1 receptor homology (TIR) domain"/>
    <property type="match status" value="1"/>
</dbReference>
<dbReference type="EC" id="2.7.11.1" evidence="1"/>
<dbReference type="PROSITE" id="PS51424">
    <property type="entry name" value="ROC"/>
    <property type="match status" value="1"/>
</dbReference>
<dbReference type="InterPro" id="IPR035897">
    <property type="entry name" value="Toll_tir_struct_dom_sf"/>
</dbReference>
<accession>A0A494W1W3</accession>
<keyword evidence="7" id="KW-0342">GTP-binding</keyword>
<sequence>MKNDLELILDLRILLKTVDQDSHFVQTDLFAIAPIGLSGYSLNKNQQVNGIKIGLGEQETEIPLMEIIARFKFLERLVFYVGFTFDFPETLATLSTLKYISLLKIRKIPEVIFERGLFPEKKLPYYFEEFTLNEKSILNRLKLFRKINPVMRIPDKFIKMLIEKNEAETASFNRDVAEDATPGLIGLNEELRFFCSLTKKSRQDLLLQSGLFIDSIEEIEEPPFELINQGYDAVNEYFIQKKKQGTGRLYEAKIVIVGAGESGKTTLIRKLNNPNHPVPNIEDKRTEGIRVTTYPFQATTKYGVKSIQAHIWDFGGQELYHTTHQLFLTPDTLYILLNDNRKNDTDFYYWLNIVTIRAGEESPILMIFNAKDNAARQIIPGQEIYSAFPNLIRTSIDVNFADKDITAIQKMKDTIEHYFTNLDVLGKPFPAYWVKVRDDLSVLTEEHINWNRFAEVCMQNEVNDVLQMQILAKTLHNLGVLLYFSEVFGLDDLIILKPQWCIDAIYAALDTKEIIDNGGRFSENTLARKWSDRRFMGNHLQLLKLMQHFDLCYKIDGTHDYIAPQLLPIEENILTGVRSWAIVFYFDYVFMPAGLITRLIARLSLYIKSTHAWRAGVVLEWEDGTVAEIIEHHLTHRIVIKINGPERKRRLLDIRKCLYDLQRDFKGIKFKETIACNCADCIKGGETTIYELKDLEDYAKHGDNVRCKNGTRKWLSAQHVLEGIAYEEKPRIFISYSHRNESFKDEFRTMISPMEKAGHWKIWDDRWLLPGDSWNKEIIRHLNESNIIVLMITADFFKSNFIYDIELTRAIQRHESGDALVIGIIVSDCMWEETPLSKIQILPKDGVAIERHPNRNGIWKEVANKIKETILVKQGARSRVGGWDQ</sequence>
<keyword evidence="4" id="KW-0547">Nucleotide-binding</keyword>
<dbReference type="PRINTS" id="PR00449">
    <property type="entry name" value="RASTRNSFRMNG"/>
</dbReference>
<name>A0A494W1W3_9SPHI</name>
<dbReference type="EMBL" id="CP032869">
    <property type="protein sequence ID" value="AYL97743.1"/>
    <property type="molecule type" value="Genomic_DNA"/>
</dbReference>
<dbReference type="InterPro" id="IPR057263">
    <property type="entry name" value="COR-B"/>
</dbReference>
<evidence type="ECO:0000256" key="2">
    <source>
        <dbReference type="ARBA" id="ARBA00022679"/>
    </source>
</evidence>
<evidence type="ECO:0000256" key="1">
    <source>
        <dbReference type="ARBA" id="ARBA00012513"/>
    </source>
</evidence>
<dbReference type="GO" id="GO:0016301">
    <property type="term" value="F:kinase activity"/>
    <property type="evidence" value="ECO:0007669"/>
    <property type="project" value="UniProtKB-KW"/>
</dbReference>
<dbReference type="KEGG" id="muh:HYN43_021675"/>
<evidence type="ECO:0000256" key="4">
    <source>
        <dbReference type="ARBA" id="ARBA00022741"/>
    </source>
</evidence>
<evidence type="ECO:0000256" key="7">
    <source>
        <dbReference type="ARBA" id="ARBA00023134"/>
    </source>
</evidence>
<dbReference type="InterPro" id="IPR027417">
    <property type="entry name" value="P-loop_NTPase"/>
</dbReference>
<evidence type="ECO:0000256" key="9">
    <source>
        <dbReference type="ARBA" id="ARBA00048679"/>
    </source>
</evidence>
<evidence type="ECO:0000256" key="5">
    <source>
        <dbReference type="ARBA" id="ARBA00022777"/>
    </source>
</evidence>
<comment type="catalytic activity">
    <reaction evidence="9">
        <text>L-seryl-[protein] + ATP = O-phospho-L-seryl-[protein] + ADP + H(+)</text>
        <dbReference type="Rhea" id="RHEA:17989"/>
        <dbReference type="Rhea" id="RHEA-COMP:9863"/>
        <dbReference type="Rhea" id="RHEA-COMP:11604"/>
        <dbReference type="ChEBI" id="CHEBI:15378"/>
        <dbReference type="ChEBI" id="CHEBI:29999"/>
        <dbReference type="ChEBI" id="CHEBI:30616"/>
        <dbReference type="ChEBI" id="CHEBI:83421"/>
        <dbReference type="ChEBI" id="CHEBI:456216"/>
        <dbReference type="EC" id="2.7.11.1"/>
    </reaction>
</comment>
<dbReference type="Pfam" id="PF16095">
    <property type="entry name" value="COR-A"/>
    <property type="match status" value="1"/>
</dbReference>
<keyword evidence="5" id="KW-0418">Kinase</keyword>
<evidence type="ECO:0000256" key="3">
    <source>
        <dbReference type="ARBA" id="ARBA00022737"/>
    </source>
</evidence>
<feature type="domain" description="Roc" evidence="11">
    <location>
        <begin position="245"/>
        <end position="422"/>
    </location>
</feature>
<dbReference type="GO" id="GO:0005524">
    <property type="term" value="F:ATP binding"/>
    <property type="evidence" value="ECO:0007669"/>
    <property type="project" value="UniProtKB-KW"/>
</dbReference>
<dbReference type="Pfam" id="PF13676">
    <property type="entry name" value="TIR_2"/>
    <property type="match status" value="1"/>
</dbReference>